<dbReference type="WBParaSite" id="jg12605">
    <property type="protein sequence ID" value="jg12605"/>
    <property type="gene ID" value="jg12605"/>
</dbReference>
<dbReference type="Proteomes" id="UP000887574">
    <property type="component" value="Unplaced"/>
</dbReference>
<organism evidence="1 2">
    <name type="scientific">Ditylenchus dipsaci</name>
    <dbReference type="NCBI Taxonomy" id="166011"/>
    <lineage>
        <taxon>Eukaryota</taxon>
        <taxon>Metazoa</taxon>
        <taxon>Ecdysozoa</taxon>
        <taxon>Nematoda</taxon>
        <taxon>Chromadorea</taxon>
        <taxon>Rhabditida</taxon>
        <taxon>Tylenchina</taxon>
        <taxon>Tylenchomorpha</taxon>
        <taxon>Sphaerularioidea</taxon>
        <taxon>Anguinidae</taxon>
        <taxon>Anguininae</taxon>
        <taxon>Ditylenchus</taxon>
    </lineage>
</organism>
<keyword evidence="1" id="KW-1185">Reference proteome</keyword>
<protein>
    <submittedName>
        <fullName evidence="2">MADF domain-containing protein</fullName>
    </submittedName>
</protein>
<dbReference type="AlphaFoldDB" id="A0A915CU16"/>
<name>A0A915CU16_9BILA</name>
<sequence>MRPKTYLLAKAIQERKDILFGNVDAVFKPQGLKEKEEAWEAIRAEMIENGFTNFERKSWKDVRNHDWQYLRRSAVSKFEHNQKPGNEPIQYNEVDRVVFDIMGNETSSCNDNSDNINLSSPAFDFFNGSIDLSNDANKPLSDADTMENLLAAAARSSLPCTSSANVASSSSNPVGMSSAGLNIPLMDHQQQQLSSLFNSVVNRKTSWDTNSSTESSKEVRRSMNNESEAINEYSKLLNGACLINLRLQRIRALGKDPIPGQLTKRSKKLNFNYYSYKSKERRCCCNRIKQEYYRNKQKPGKRKLKQRF</sequence>
<proteinExistence type="predicted"/>
<reference evidence="2" key="1">
    <citation type="submission" date="2022-11" db="UniProtKB">
        <authorList>
            <consortium name="WormBaseParasite"/>
        </authorList>
    </citation>
    <scope>IDENTIFICATION</scope>
</reference>
<accession>A0A915CU16</accession>
<evidence type="ECO:0000313" key="2">
    <source>
        <dbReference type="WBParaSite" id="jg12605"/>
    </source>
</evidence>
<evidence type="ECO:0000313" key="1">
    <source>
        <dbReference type="Proteomes" id="UP000887574"/>
    </source>
</evidence>